<feature type="domain" description="Adenylate cyclase-associated CAP C-terminal" evidence="1">
    <location>
        <begin position="13"/>
        <end position="136"/>
    </location>
</feature>
<sequence>MPRQPVALIDANSRRCIVEYQVGTSANYKEVILKLDKWSHRAEVYDCKFSRVLIRGLTSNVSIMDCNYLDITLDKSIVGIEMYNCRHCKISYTDVVPSVRLDTCLDVTVQLLENRRDDFVFVTSSSYSIIINYNNKKHYVPDSLINKYGTVTEYSISNFTQIKRENDKNDRSKAINPKCIDILGDISIITLC</sequence>
<organism evidence="2 3">
    <name type="scientific">Acrasis kona</name>
    <dbReference type="NCBI Taxonomy" id="1008807"/>
    <lineage>
        <taxon>Eukaryota</taxon>
        <taxon>Discoba</taxon>
        <taxon>Heterolobosea</taxon>
        <taxon>Tetramitia</taxon>
        <taxon>Eutetramitia</taxon>
        <taxon>Acrasidae</taxon>
        <taxon>Acrasis</taxon>
    </lineage>
</organism>
<gene>
    <name evidence="2" type="ORF">AKO1_005064</name>
</gene>
<protein>
    <submittedName>
        <fullName evidence="2">Cap</fullName>
    </submittedName>
</protein>
<dbReference type="EMBL" id="JAOPGA020001037">
    <property type="protein sequence ID" value="KAL0484397.1"/>
    <property type="molecule type" value="Genomic_DNA"/>
</dbReference>
<dbReference type="InterPro" id="IPR036223">
    <property type="entry name" value="CAP_C_sf"/>
</dbReference>
<keyword evidence="3" id="KW-1185">Reference proteome</keyword>
<dbReference type="Pfam" id="PF08603">
    <property type="entry name" value="CAP_C"/>
    <property type="match status" value="1"/>
</dbReference>
<evidence type="ECO:0000313" key="2">
    <source>
        <dbReference type="EMBL" id="KAL0484397.1"/>
    </source>
</evidence>
<reference evidence="2 3" key="1">
    <citation type="submission" date="2024-03" db="EMBL/GenBank/DDBJ databases">
        <title>The Acrasis kona genome and developmental transcriptomes reveal deep origins of eukaryotic multicellular pathways.</title>
        <authorList>
            <person name="Sheikh S."/>
            <person name="Fu C.-J."/>
            <person name="Brown M.W."/>
            <person name="Baldauf S.L."/>
        </authorList>
    </citation>
    <scope>NUCLEOTIDE SEQUENCE [LARGE SCALE GENOMIC DNA]</scope>
    <source>
        <strain evidence="2 3">ATCC MYA-3509</strain>
    </source>
</reference>
<dbReference type="Proteomes" id="UP001431209">
    <property type="component" value="Unassembled WGS sequence"/>
</dbReference>
<dbReference type="InterPro" id="IPR013912">
    <property type="entry name" value="Adenylate_cyclase-assoc_CAP_C"/>
</dbReference>
<dbReference type="AlphaFoldDB" id="A0AAW2Z3L6"/>
<comment type="caution">
    <text evidence="2">The sequence shown here is derived from an EMBL/GenBank/DDBJ whole genome shotgun (WGS) entry which is preliminary data.</text>
</comment>
<dbReference type="SUPFAM" id="SSF69340">
    <property type="entry name" value="C-terminal domain of adenylylcyclase associated protein"/>
    <property type="match status" value="1"/>
</dbReference>
<name>A0AAW2Z3L6_9EUKA</name>
<dbReference type="GO" id="GO:0003779">
    <property type="term" value="F:actin binding"/>
    <property type="evidence" value="ECO:0007669"/>
    <property type="project" value="InterPro"/>
</dbReference>
<proteinExistence type="predicted"/>
<accession>A0AAW2Z3L6</accession>
<dbReference type="InterPro" id="IPR016098">
    <property type="entry name" value="CAP/MinC_C"/>
</dbReference>
<evidence type="ECO:0000259" key="1">
    <source>
        <dbReference type="Pfam" id="PF08603"/>
    </source>
</evidence>
<evidence type="ECO:0000313" key="3">
    <source>
        <dbReference type="Proteomes" id="UP001431209"/>
    </source>
</evidence>
<dbReference type="Gene3D" id="2.160.20.70">
    <property type="match status" value="1"/>
</dbReference>
<dbReference type="GO" id="GO:0007010">
    <property type="term" value="P:cytoskeleton organization"/>
    <property type="evidence" value="ECO:0007669"/>
    <property type="project" value="InterPro"/>
</dbReference>